<dbReference type="InterPro" id="IPR052514">
    <property type="entry name" value="SAM-dependent_MTase"/>
</dbReference>
<protein>
    <submittedName>
        <fullName evidence="2">FkbM family methyltransferase</fullName>
    </submittedName>
</protein>
<organism evidence="2 3">
    <name type="scientific">Gomphosphaeria aponina SAG 52.96 = DSM 107014</name>
    <dbReference type="NCBI Taxonomy" id="1521640"/>
    <lineage>
        <taxon>Bacteria</taxon>
        <taxon>Bacillati</taxon>
        <taxon>Cyanobacteriota</taxon>
        <taxon>Cyanophyceae</taxon>
        <taxon>Oscillatoriophycideae</taxon>
        <taxon>Chroococcales</taxon>
        <taxon>Gomphosphaeriaceae</taxon>
        <taxon>Gomphosphaeria</taxon>
    </lineage>
</organism>
<keyword evidence="2" id="KW-0808">Transferase</keyword>
<dbReference type="SUPFAM" id="SSF53335">
    <property type="entry name" value="S-adenosyl-L-methionine-dependent methyltransferases"/>
    <property type="match status" value="1"/>
</dbReference>
<dbReference type="Gene3D" id="3.40.50.150">
    <property type="entry name" value="Vaccinia Virus protein VP39"/>
    <property type="match status" value="1"/>
</dbReference>
<evidence type="ECO:0000313" key="3">
    <source>
        <dbReference type="Proteomes" id="UP000767446"/>
    </source>
</evidence>
<dbReference type="InterPro" id="IPR029063">
    <property type="entry name" value="SAM-dependent_MTases_sf"/>
</dbReference>
<feature type="domain" description="Methyltransferase FkbM" evidence="1">
    <location>
        <begin position="97"/>
        <end position="258"/>
    </location>
</feature>
<dbReference type="NCBIfam" id="TIGR01444">
    <property type="entry name" value="fkbM_fam"/>
    <property type="match status" value="1"/>
</dbReference>
<dbReference type="AlphaFoldDB" id="A0A941GWP3"/>
<evidence type="ECO:0000259" key="1">
    <source>
        <dbReference type="Pfam" id="PF05050"/>
    </source>
</evidence>
<dbReference type="InterPro" id="IPR006342">
    <property type="entry name" value="FkbM_mtfrase"/>
</dbReference>
<reference evidence="2" key="1">
    <citation type="submission" date="2021-02" db="EMBL/GenBank/DDBJ databases">
        <title>Metagenome analyses of Stigonema ocellatum DSM 106950, Chlorogloea purpurea SAG 13.99 and Gomphosphaeria aponina DSM 107014.</title>
        <authorList>
            <person name="Marter P."/>
            <person name="Huang S."/>
        </authorList>
    </citation>
    <scope>NUCLEOTIDE SEQUENCE</scope>
    <source>
        <strain evidence="2">JP213</strain>
    </source>
</reference>
<sequence length="269" mass="30685">MQGKKYINKEILLMVFNQISLRFDQIISFIQKTKTPIPLILDLLKLQKDTYIAETYEEHRVMIRPRTGERFAFYENLIRMDYLKNGVMLEAGDTVVDIGANIGCFTILAASIVGPSGRVIAIEPEPLTYGQLCDNIKLNKLSNVTTLNIAVGERNEQIEFHVSPNSLYSSIYTEVGDHRVEGETIKVNSQTLESLLNQLKIDRVRLLKMDCEGAEYGICASMTPSIASRIDQISMELHKVSEHKPDELISRINELGFQIKRQYPLFAWR</sequence>
<proteinExistence type="predicted"/>
<dbReference type="Pfam" id="PF05050">
    <property type="entry name" value="Methyltransf_21"/>
    <property type="match status" value="1"/>
</dbReference>
<name>A0A941GWP3_9CHRO</name>
<accession>A0A941GWP3</accession>
<comment type="caution">
    <text evidence="2">The sequence shown here is derived from an EMBL/GenBank/DDBJ whole genome shotgun (WGS) entry which is preliminary data.</text>
</comment>
<dbReference type="EMBL" id="JADQBC010000056">
    <property type="protein sequence ID" value="MBR8828126.1"/>
    <property type="molecule type" value="Genomic_DNA"/>
</dbReference>
<dbReference type="PANTHER" id="PTHR34203:SF15">
    <property type="entry name" value="SLL1173 PROTEIN"/>
    <property type="match status" value="1"/>
</dbReference>
<dbReference type="GO" id="GO:0008168">
    <property type="term" value="F:methyltransferase activity"/>
    <property type="evidence" value="ECO:0007669"/>
    <property type="project" value="UniProtKB-KW"/>
</dbReference>
<dbReference type="PANTHER" id="PTHR34203">
    <property type="entry name" value="METHYLTRANSFERASE, FKBM FAMILY PROTEIN"/>
    <property type="match status" value="1"/>
</dbReference>
<gene>
    <name evidence="2" type="ORF">DSM107014_09560</name>
</gene>
<keyword evidence="2" id="KW-0489">Methyltransferase</keyword>
<evidence type="ECO:0000313" key="2">
    <source>
        <dbReference type="EMBL" id="MBR8828126.1"/>
    </source>
</evidence>
<dbReference type="GO" id="GO:0032259">
    <property type="term" value="P:methylation"/>
    <property type="evidence" value="ECO:0007669"/>
    <property type="project" value="UniProtKB-KW"/>
</dbReference>
<dbReference type="Proteomes" id="UP000767446">
    <property type="component" value="Unassembled WGS sequence"/>
</dbReference>